<dbReference type="AlphaFoldDB" id="A0A9N9XTI4"/>
<dbReference type="Proteomes" id="UP001153712">
    <property type="component" value="Chromosome 7"/>
</dbReference>
<keyword evidence="2 6" id="KW-0812">Transmembrane</keyword>
<evidence type="ECO:0000256" key="1">
    <source>
        <dbReference type="ARBA" id="ARBA00004370"/>
    </source>
</evidence>
<reference evidence="8" key="1">
    <citation type="submission" date="2022-01" db="EMBL/GenBank/DDBJ databases">
        <authorList>
            <person name="King R."/>
        </authorList>
    </citation>
    <scope>NUCLEOTIDE SEQUENCE</scope>
</reference>
<evidence type="ECO:0000256" key="6">
    <source>
        <dbReference type="SAM" id="Phobius"/>
    </source>
</evidence>
<gene>
    <name evidence="8" type="ORF">PHYEVI_LOCUS10025</name>
</gene>
<organism evidence="8 9">
    <name type="scientific">Phyllotreta striolata</name>
    <name type="common">Striped flea beetle</name>
    <name type="synonym">Crioceris striolata</name>
    <dbReference type="NCBI Taxonomy" id="444603"/>
    <lineage>
        <taxon>Eukaryota</taxon>
        <taxon>Metazoa</taxon>
        <taxon>Ecdysozoa</taxon>
        <taxon>Arthropoda</taxon>
        <taxon>Hexapoda</taxon>
        <taxon>Insecta</taxon>
        <taxon>Pterygota</taxon>
        <taxon>Neoptera</taxon>
        <taxon>Endopterygota</taxon>
        <taxon>Coleoptera</taxon>
        <taxon>Polyphaga</taxon>
        <taxon>Cucujiformia</taxon>
        <taxon>Chrysomeloidea</taxon>
        <taxon>Chrysomelidae</taxon>
        <taxon>Galerucinae</taxon>
        <taxon>Alticini</taxon>
        <taxon>Phyllotreta</taxon>
    </lineage>
</organism>
<evidence type="ECO:0000256" key="3">
    <source>
        <dbReference type="ARBA" id="ARBA00022989"/>
    </source>
</evidence>
<dbReference type="GO" id="GO:0005506">
    <property type="term" value="F:iron ion binding"/>
    <property type="evidence" value="ECO:0007669"/>
    <property type="project" value="InterPro"/>
</dbReference>
<feature type="transmembrane region" description="Helical" evidence="6">
    <location>
        <begin position="149"/>
        <end position="175"/>
    </location>
</feature>
<dbReference type="PANTHER" id="PTHR11863">
    <property type="entry name" value="STEROL DESATURASE"/>
    <property type="match status" value="1"/>
</dbReference>
<evidence type="ECO:0000256" key="5">
    <source>
        <dbReference type="SAM" id="MobiDB-lite"/>
    </source>
</evidence>
<evidence type="ECO:0000256" key="2">
    <source>
        <dbReference type="ARBA" id="ARBA00022692"/>
    </source>
</evidence>
<dbReference type="InterPro" id="IPR050307">
    <property type="entry name" value="Sterol_Desaturase_Related"/>
</dbReference>
<keyword evidence="3 6" id="KW-1133">Transmembrane helix</keyword>
<comment type="subcellular location">
    <subcellularLocation>
        <location evidence="1">Membrane</location>
    </subcellularLocation>
</comment>
<evidence type="ECO:0000256" key="4">
    <source>
        <dbReference type="ARBA" id="ARBA00023136"/>
    </source>
</evidence>
<dbReference type="GO" id="GO:0016020">
    <property type="term" value="C:membrane"/>
    <property type="evidence" value="ECO:0007669"/>
    <property type="project" value="UniProtKB-SubCell"/>
</dbReference>
<feature type="domain" description="Fatty acid hydroxylase" evidence="7">
    <location>
        <begin position="195"/>
        <end position="324"/>
    </location>
</feature>
<dbReference type="GO" id="GO:0008610">
    <property type="term" value="P:lipid biosynthetic process"/>
    <property type="evidence" value="ECO:0007669"/>
    <property type="project" value="InterPro"/>
</dbReference>
<feature type="transmembrane region" description="Helical" evidence="6">
    <location>
        <begin position="98"/>
        <end position="123"/>
    </location>
</feature>
<keyword evidence="4 6" id="KW-0472">Membrane</keyword>
<evidence type="ECO:0000313" key="8">
    <source>
        <dbReference type="EMBL" id="CAG9863741.1"/>
    </source>
</evidence>
<feature type="transmembrane region" description="Helical" evidence="6">
    <location>
        <begin position="42"/>
        <end position="60"/>
    </location>
</feature>
<feature type="transmembrane region" description="Helical" evidence="6">
    <location>
        <begin position="250"/>
        <end position="274"/>
    </location>
</feature>
<feature type="compositionally biased region" description="Basic and acidic residues" evidence="5">
    <location>
        <begin position="368"/>
        <end position="387"/>
    </location>
</feature>
<proteinExistence type="predicted"/>
<dbReference type="Pfam" id="PF04116">
    <property type="entry name" value="FA_hydroxylase"/>
    <property type="match status" value="1"/>
</dbReference>
<dbReference type="OrthoDB" id="408954at2759"/>
<sequence>MGAKEQEQTGPKKRFYDPLSVTWLEKHDEVVSKIWKKIPYNVGRAIATIATFLVGISINGDWINLYVHVKKQFGYISSSNSLSNVSLEDLRLQNFWTYWIPSCVISYSIYFGVGGFLHWYYYVRQRDRAEEWKCQPKKWLSPDLERHEIILGSFTLLLNLTVSAILACYLGNGGWSMVYYKLDEYGWFWLFLQFPVVYIILDFETYWIHRIYHFPFLYKHFHKLHHKYKQPTAFSVTAIHPVEAINIQCLLILPLFSLPLHWFSFYIIAIYNYYHGIIDHSGINFKAYWWQPWQPDAIFHDNHHQYFHVNFGFNLTIWDKIFSTHRQKDRFYREDTFYGKGKLLNEITEAELQEEIEERESENPLAYRENENENKLTEEELKKLKKK</sequence>
<feature type="transmembrane region" description="Helical" evidence="6">
    <location>
        <begin position="187"/>
        <end position="208"/>
    </location>
</feature>
<evidence type="ECO:0000259" key="7">
    <source>
        <dbReference type="Pfam" id="PF04116"/>
    </source>
</evidence>
<name>A0A9N9XTI4_PHYSR</name>
<dbReference type="GO" id="GO:0016491">
    <property type="term" value="F:oxidoreductase activity"/>
    <property type="evidence" value="ECO:0007669"/>
    <property type="project" value="InterPro"/>
</dbReference>
<protein>
    <recommendedName>
        <fullName evidence="7">Fatty acid hydroxylase domain-containing protein</fullName>
    </recommendedName>
</protein>
<keyword evidence="9" id="KW-1185">Reference proteome</keyword>
<evidence type="ECO:0000313" key="9">
    <source>
        <dbReference type="Proteomes" id="UP001153712"/>
    </source>
</evidence>
<accession>A0A9N9XTI4</accession>
<dbReference type="InterPro" id="IPR006694">
    <property type="entry name" value="Fatty_acid_hydroxylase"/>
</dbReference>
<feature type="region of interest" description="Disordered" evidence="5">
    <location>
        <begin position="355"/>
        <end position="387"/>
    </location>
</feature>
<dbReference type="EMBL" id="OU900100">
    <property type="protein sequence ID" value="CAG9863741.1"/>
    <property type="molecule type" value="Genomic_DNA"/>
</dbReference>